<protein>
    <submittedName>
        <fullName evidence="3">Amphi-Trp domain-containing protein</fullName>
    </submittedName>
</protein>
<name>A0A521E9S1_9RHOB</name>
<proteinExistence type="predicted"/>
<dbReference type="NCBIfam" id="TIGR04354">
    <property type="entry name" value="amphi-Trp"/>
    <property type="match status" value="1"/>
</dbReference>
<dbReference type="RefSeq" id="WP_142663678.1">
    <property type="nucleotide sequence ID" value="NZ_FXTK01000012.1"/>
</dbReference>
<evidence type="ECO:0000259" key="2">
    <source>
        <dbReference type="Pfam" id="PF20068"/>
    </source>
</evidence>
<reference evidence="3 4" key="1">
    <citation type="submission" date="2017-05" db="EMBL/GenBank/DDBJ databases">
        <authorList>
            <person name="Varghese N."/>
            <person name="Submissions S."/>
        </authorList>
    </citation>
    <scope>NUCLEOTIDE SEQUENCE [LARGE SCALE GENOMIC DNA]</scope>
    <source>
        <strain evidence="3 4">DSM 100094</strain>
    </source>
</reference>
<dbReference type="Proteomes" id="UP000319014">
    <property type="component" value="Unassembled WGS sequence"/>
</dbReference>
<feature type="domain" description="Amphi-Trp" evidence="2">
    <location>
        <begin position="8"/>
        <end position="78"/>
    </location>
</feature>
<gene>
    <name evidence="3" type="ORF">SAMN06265221_11229</name>
</gene>
<feature type="compositionally biased region" description="Acidic residues" evidence="1">
    <location>
        <begin position="74"/>
        <end position="83"/>
    </location>
</feature>
<dbReference type="OrthoDB" id="3078539at2"/>
<dbReference type="AlphaFoldDB" id="A0A521E9S1"/>
<feature type="compositionally biased region" description="Acidic residues" evidence="1">
    <location>
        <begin position="99"/>
        <end position="111"/>
    </location>
</feature>
<feature type="region of interest" description="Disordered" evidence="1">
    <location>
        <begin position="72"/>
        <end position="125"/>
    </location>
</feature>
<evidence type="ECO:0000256" key="1">
    <source>
        <dbReference type="SAM" id="MobiDB-lite"/>
    </source>
</evidence>
<organism evidence="3 4">
    <name type="scientific">Paracoccus laeviglucosivorans</name>
    <dbReference type="NCBI Taxonomy" id="1197861"/>
    <lineage>
        <taxon>Bacteria</taxon>
        <taxon>Pseudomonadati</taxon>
        <taxon>Pseudomonadota</taxon>
        <taxon>Alphaproteobacteria</taxon>
        <taxon>Rhodobacterales</taxon>
        <taxon>Paracoccaceae</taxon>
        <taxon>Paracoccus</taxon>
    </lineage>
</organism>
<evidence type="ECO:0000313" key="3">
    <source>
        <dbReference type="EMBL" id="SMO80512.1"/>
    </source>
</evidence>
<dbReference type="InterPro" id="IPR027598">
    <property type="entry name" value="Amphi-Trp_dom"/>
</dbReference>
<sequence length="125" mass="13638">MKDNRDIETSFELAAFVAELRRLADELEASGSFSIELDGEMVEVPAGASFSVEHEREDGAEELEFQLKWGVKVEDEDEGDDAPAEDHAEAADAPADADAPIEQEALTEEAAEQPTETLAKDEEKV</sequence>
<dbReference type="EMBL" id="FXTK01000012">
    <property type="protein sequence ID" value="SMO80512.1"/>
    <property type="molecule type" value="Genomic_DNA"/>
</dbReference>
<accession>A0A521E9S1</accession>
<evidence type="ECO:0000313" key="4">
    <source>
        <dbReference type="Proteomes" id="UP000319014"/>
    </source>
</evidence>
<dbReference type="Pfam" id="PF20068">
    <property type="entry name" value="Amphi-Trp"/>
    <property type="match status" value="1"/>
</dbReference>
<keyword evidence="4" id="KW-1185">Reference proteome</keyword>